<evidence type="ECO:0000259" key="6">
    <source>
        <dbReference type="Pfam" id="PF12698"/>
    </source>
</evidence>
<reference evidence="7" key="1">
    <citation type="journal article" date="2020" name="mSystems">
        <title>Genome- and Community-Level Interaction Insights into Carbon Utilization and Element Cycling Functions of Hydrothermarchaeota in Hydrothermal Sediment.</title>
        <authorList>
            <person name="Zhou Z."/>
            <person name="Liu Y."/>
            <person name="Xu W."/>
            <person name="Pan J."/>
            <person name="Luo Z.H."/>
            <person name="Li M."/>
        </authorList>
    </citation>
    <scope>NUCLEOTIDE SEQUENCE [LARGE SCALE GENOMIC DNA]</scope>
    <source>
        <strain evidence="7">SpSt-102</strain>
    </source>
</reference>
<feature type="transmembrane region" description="Helical" evidence="5">
    <location>
        <begin position="367"/>
        <end position="388"/>
    </location>
</feature>
<dbReference type="PANTHER" id="PTHR43471:SF3">
    <property type="entry name" value="ABC TRANSPORTER PERMEASE PROTEIN NATB"/>
    <property type="match status" value="1"/>
</dbReference>
<dbReference type="EMBL" id="DRUZ01000017">
    <property type="protein sequence ID" value="HHS01168.1"/>
    <property type="molecule type" value="Genomic_DNA"/>
</dbReference>
<evidence type="ECO:0000256" key="4">
    <source>
        <dbReference type="ARBA" id="ARBA00023136"/>
    </source>
</evidence>
<dbReference type="Gene3D" id="3.40.1710.10">
    <property type="entry name" value="abc type-2 transporter like domain"/>
    <property type="match status" value="1"/>
</dbReference>
<evidence type="ECO:0000256" key="1">
    <source>
        <dbReference type="ARBA" id="ARBA00004141"/>
    </source>
</evidence>
<dbReference type="InterPro" id="IPR013525">
    <property type="entry name" value="ABC2_TM"/>
</dbReference>
<dbReference type="Pfam" id="PF12698">
    <property type="entry name" value="ABC2_membrane_3"/>
    <property type="match status" value="1"/>
</dbReference>
<keyword evidence="3 5" id="KW-1133">Transmembrane helix</keyword>
<feature type="transmembrane region" description="Helical" evidence="5">
    <location>
        <begin position="317"/>
        <end position="335"/>
    </location>
</feature>
<gene>
    <name evidence="7" type="ORF">ENL71_01275</name>
</gene>
<keyword evidence="4 5" id="KW-0472">Membrane</keyword>
<keyword evidence="2 5" id="KW-0812">Transmembrane</keyword>
<feature type="transmembrane region" description="Helical" evidence="5">
    <location>
        <begin position="236"/>
        <end position="261"/>
    </location>
</feature>
<feature type="transmembrane region" description="Helical" evidence="5">
    <location>
        <begin position="281"/>
        <end position="305"/>
    </location>
</feature>
<protein>
    <submittedName>
        <fullName evidence="7">ABC transporter permease</fullName>
    </submittedName>
</protein>
<evidence type="ECO:0000256" key="5">
    <source>
        <dbReference type="SAM" id="Phobius"/>
    </source>
</evidence>
<dbReference type="GO" id="GO:0016020">
    <property type="term" value="C:membrane"/>
    <property type="evidence" value="ECO:0007669"/>
    <property type="project" value="UniProtKB-SubCell"/>
</dbReference>
<sequence length="401" mass="44471">MKINLKHVWIVLKKELKDAFRDRKALLVNIILPMIFIPVIFIISSIAAKSAVEVKPEKTPICVIGLENSKSISSMIEKSEFNIVKSTNPKKDLQDGKIKAVLIIPKDFEKLLSQEKQVNIQILTNEADMKSSNVGNILSNMINEFSKQIVKQRLIQKNLDPSIIEPVVINKENVAPPKKQSATILAFLIPMFLTLWAALGGMNAAIDITAGEKERGTLEPLLTTAATRSSLVTGKYLAVSIMALLAGLSSLFGIIASFVLLPSVFGESFKNSPFYGYSVSPLTVLIMLLVVILTAIIFAAIEVAIASYARSFKEGQTYLSPLSIIVVIPPYFTMYKMPNELTDTYFLLPIVNAISVLKELIYDIVNLQHLGLFVISSLVYIVISIKFASRMFENEKVLFRN</sequence>
<evidence type="ECO:0000256" key="3">
    <source>
        <dbReference type="ARBA" id="ARBA00022989"/>
    </source>
</evidence>
<dbReference type="GO" id="GO:0140359">
    <property type="term" value="F:ABC-type transporter activity"/>
    <property type="evidence" value="ECO:0007669"/>
    <property type="project" value="InterPro"/>
</dbReference>
<accession>A0A7C5V3W8</accession>
<feature type="transmembrane region" description="Helical" evidence="5">
    <location>
        <begin position="26"/>
        <end position="48"/>
    </location>
</feature>
<comment type="subcellular location">
    <subcellularLocation>
        <location evidence="1">Membrane</location>
        <topology evidence="1">Multi-pass membrane protein</topology>
    </subcellularLocation>
</comment>
<evidence type="ECO:0000256" key="2">
    <source>
        <dbReference type="ARBA" id="ARBA00022692"/>
    </source>
</evidence>
<comment type="caution">
    <text evidence="7">The sequence shown here is derived from an EMBL/GenBank/DDBJ whole genome shotgun (WGS) entry which is preliminary data.</text>
</comment>
<dbReference type="PANTHER" id="PTHR43471">
    <property type="entry name" value="ABC TRANSPORTER PERMEASE"/>
    <property type="match status" value="1"/>
</dbReference>
<dbReference type="AlphaFoldDB" id="A0A7C5V3W8"/>
<feature type="transmembrane region" description="Helical" evidence="5">
    <location>
        <begin position="184"/>
        <end position="206"/>
    </location>
</feature>
<feature type="domain" description="ABC-2 type transporter transmembrane" evidence="6">
    <location>
        <begin position="34"/>
        <end position="385"/>
    </location>
</feature>
<name>A0A7C5V3W8_9FIRM</name>
<organism evidence="7">
    <name type="scientific">Caldicellulosiruptor owensensis</name>
    <dbReference type="NCBI Taxonomy" id="55205"/>
    <lineage>
        <taxon>Bacteria</taxon>
        <taxon>Bacillati</taxon>
        <taxon>Bacillota</taxon>
        <taxon>Bacillota incertae sedis</taxon>
        <taxon>Caldicellulosiruptorales</taxon>
        <taxon>Caldicellulosiruptoraceae</taxon>
        <taxon>Caldicellulosiruptor</taxon>
    </lineage>
</organism>
<proteinExistence type="predicted"/>
<evidence type="ECO:0000313" key="7">
    <source>
        <dbReference type="EMBL" id="HHS01168.1"/>
    </source>
</evidence>